<dbReference type="InterPro" id="IPR029039">
    <property type="entry name" value="Flavoprotein-like_sf"/>
</dbReference>
<evidence type="ECO:0000256" key="1">
    <source>
        <dbReference type="ARBA" id="ARBA00009428"/>
    </source>
</evidence>
<evidence type="ECO:0000259" key="2">
    <source>
        <dbReference type="Pfam" id="PF03358"/>
    </source>
</evidence>
<evidence type="ECO:0000313" key="4">
    <source>
        <dbReference type="Proteomes" id="UP000653578"/>
    </source>
</evidence>
<sequence length="206" mass="23172">MDQKKTVLLVMGSIRAGRNCPKITAWVESIGRANSNYEYEIIDLAKWPLPMDDEPGIPALGGYSQPHTHAWSEKIKSASAVIFVTPQFNWGYPAALKNAIDHLYHEWRDKPVLIVTYGGHGGGRCGKQLRRVAVRLRMRIVPTSPALRLSDAVIREGAELHPDRDFRTFVPQVQRALSELADQLEGHESIVARMRRKWKVALAVLS</sequence>
<dbReference type="Pfam" id="PF03358">
    <property type="entry name" value="FMN_red"/>
    <property type="match status" value="1"/>
</dbReference>
<proteinExistence type="inferred from homology"/>
<gene>
    <name evidence="3" type="ORF">GC096_15810</name>
</gene>
<dbReference type="SUPFAM" id="SSF52218">
    <property type="entry name" value="Flavoproteins"/>
    <property type="match status" value="1"/>
</dbReference>
<organism evidence="3 4">
    <name type="scientific">Paenibacillus plantarum</name>
    <dbReference type="NCBI Taxonomy" id="2654975"/>
    <lineage>
        <taxon>Bacteria</taxon>
        <taxon>Bacillati</taxon>
        <taxon>Bacillota</taxon>
        <taxon>Bacilli</taxon>
        <taxon>Bacillales</taxon>
        <taxon>Paenibacillaceae</taxon>
        <taxon>Paenibacillus</taxon>
    </lineage>
</organism>
<dbReference type="RefSeq" id="WP_171631526.1">
    <property type="nucleotide sequence ID" value="NZ_WHNY01000047.1"/>
</dbReference>
<name>A0ABX1XAT4_9BACL</name>
<feature type="domain" description="NADPH-dependent FMN reductase-like" evidence="2">
    <location>
        <begin position="7"/>
        <end position="144"/>
    </location>
</feature>
<dbReference type="Proteomes" id="UP000653578">
    <property type="component" value="Unassembled WGS sequence"/>
</dbReference>
<comment type="similarity">
    <text evidence="1">Belongs to the azoreductase type 2 family.</text>
</comment>
<comment type="caution">
    <text evidence="3">The sequence shown here is derived from an EMBL/GenBank/DDBJ whole genome shotgun (WGS) entry which is preliminary data.</text>
</comment>
<dbReference type="InterPro" id="IPR005025">
    <property type="entry name" value="FMN_Rdtase-like_dom"/>
</dbReference>
<protein>
    <submittedName>
        <fullName evidence="3">NAD(FAD)-dependent dehydrogenase</fullName>
    </submittedName>
</protein>
<dbReference type="PANTHER" id="PTHR30543:SF21">
    <property type="entry name" value="NAD(P)H-DEPENDENT FMN REDUCTASE LOT6"/>
    <property type="match status" value="1"/>
</dbReference>
<dbReference type="Gene3D" id="3.40.50.360">
    <property type="match status" value="1"/>
</dbReference>
<dbReference type="PANTHER" id="PTHR30543">
    <property type="entry name" value="CHROMATE REDUCTASE"/>
    <property type="match status" value="1"/>
</dbReference>
<accession>A0ABX1XAT4</accession>
<dbReference type="InterPro" id="IPR050712">
    <property type="entry name" value="NAD(P)H-dep_reductase"/>
</dbReference>
<reference evidence="3 4" key="1">
    <citation type="submission" date="2019-10" db="EMBL/GenBank/DDBJ databases">
        <title>Description of Paenibacillus humi sp. nov.</title>
        <authorList>
            <person name="Carlier A."/>
            <person name="Qi S."/>
        </authorList>
    </citation>
    <scope>NUCLEOTIDE SEQUENCE [LARGE SCALE GENOMIC DNA]</scope>
    <source>
        <strain evidence="3 4">LMG 31461</strain>
    </source>
</reference>
<evidence type="ECO:0000313" key="3">
    <source>
        <dbReference type="EMBL" id="NOU65501.1"/>
    </source>
</evidence>
<keyword evidence="4" id="KW-1185">Reference proteome</keyword>
<dbReference type="EMBL" id="WHNY01000047">
    <property type="protein sequence ID" value="NOU65501.1"/>
    <property type="molecule type" value="Genomic_DNA"/>
</dbReference>